<feature type="transmembrane region" description="Helical" evidence="11">
    <location>
        <begin position="52"/>
        <end position="75"/>
    </location>
</feature>
<organism evidence="12 13">
    <name type="scientific">Sphaerotilus mobilis</name>
    <dbReference type="NCBI Taxonomy" id="47994"/>
    <lineage>
        <taxon>Bacteria</taxon>
        <taxon>Pseudomonadati</taxon>
        <taxon>Pseudomonadota</taxon>
        <taxon>Betaproteobacteria</taxon>
        <taxon>Burkholderiales</taxon>
        <taxon>Sphaerotilaceae</taxon>
        <taxon>Sphaerotilus</taxon>
    </lineage>
</organism>
<evidence type="ECO:0000256" key="4">
    <source>
        <dbReference type="ARBA" id="ARBA00022448"/>
    </source>
</evidence>
<sequence length="323" mass="33807">MARLPAFSLRRRTEPSMAGLPSAFGAGAPGRRMAALQRERQAAAAERQPRRWAIWGAGVGTLLTAVVFAPARWLADAVEQASRGQVQLADARGTVWSGDAVLVLGAGSGSRDASALPGRLTWTLRPSLAEGAGLALNLRQDCCLRNTLQLRVLPGWARVRVQVLGLAESGQPAPAEADGLTWLAQWPAAWLAGLGTPWNTLQPGGALRLSAQGLQLEWAAGRFAMTGQTSLELRDFSSRLATLPRLGSYRIAISADPAQAGTAQVVLSTLDGALLLSGQGSWSASGLRLRGEASAAQGDEAALSNLLNIIGRRDGARSLLSIG</sequence>
<keyword evidence="9 11" id="KW-0472">Membrane</keyword>
<dbReference type="EMBL" id="SGWV01000010">
    <property type="protein sequence ID" value="RZS53085.1"/>
    <property type="molecule type" value="Genomic_DNA"/>
</dbReference>
<evidence type="ECO:0000313" key="12">
    <source>
        <dbReference type="EMBL" id="RZS53085.1"/>
    </source>
</evidence>
<dbReference type="InterPro" id="IPR022792">
    <property type="entry name" value="T2SS_protein-GspN"/>
</dbReference>
<dbReference type="GO" id="GO:0015627">
    <property type="term" value="C:type II protein secretion system complex"/>
    <property type="evidence" value="ECO:0007669"/>
    <property type="project" value="InterPro"/>
</dbReference>
<dbReference type="AlphaFoldDB" id="A0A4Q7LF04"/>
<evidence type="ECO:0000256" key="9">
    <source>
        <dbReference type="ARBA" id="ARBA00023136"/>
    </source>
</evidence>
<protein>
    <recommendedName>
        <fullName evidence="3">Type II secretion system protein N</fullName>
    </recommendedName>
    <alternativeName>
        <fullName evidence="10">General secretion pathway protein N</fullName>
    </alternativeName>
</protein>
<evidence type="ECO:0000256" key="8">
    <source>
        <dbReference type="ARBA" id="ARBA00022927"/>
    </source>
</evidence>
<dbReference type="GO" id="GO:0015628">
    <property type="term" value="P:protein secretion by the type II secretion system"/>
    <property type="evidence" value="ECO:0007669"/>
    <property type="project" value="InterPro"/>
</dbReference>
<accession>A0A4Q7LF04</accession>
<name>A0A4Q7LF04_9BURK</name>
<gene>
    <name evidence="12" type="ORF">EV685_2708</name>
</gene>
<keyword evidence="6" id="KW-0997">Cell inner membrane</keyword>
<dbReference type="Proteomes" id="UP000293433">
    <property type="component" value="Unassembled WGS sequence"/>
</dbReference>
<evidence type="ECO:0000256" key="11">
    <source>
        <dbReference type="SAM" id="Phobius"/>
    </source>
</evidence>
<dbReference type="OrthoDB" id="8558191at2"/>
<dbReference type="Pfam" id="PF01203">
    <property type="entry name" value="T2SSN"/>
    <property type="match status" value="1"/>
</dbReference>
<keyword evidence="4" id="KW-0813">Transport</keyword>
<evidence type="ECO:0000313" key="13">
    <source>
        <dbReference type="Proteomes" id="UP000293433"/>
    </source>
</evidence>
<comment type="subcellular location">
    <subcellularLocation>
        <location evidence="1">Cell inner membrane</location>
    </subcellularLocation>
</comment>
<keyword evidence="7 11" id="KW-0812">Transmembrane</keyword>
<keyword evidence="11" id="KW-1133">Transmembrane helix</keyword>
<proteinExistence type="inferred from homology"/>
<keyword evidence="13" id="KW-1185">Reference proteome</keyword>
<keyword evidence="8" id="KW-0653">Protein transport</keyword>
<evidence type="ECO:0000256" key="2">
    <source>
        <dbReference type="ARBA" id="ARBA00007208"/>
    </source>
</evidence>
<evidence type="ECO:0000256" key="10">
    <source>
        <dbReference type="ARBA" id="ARBA00030772"/>
    </source>
</evidence>
<evidence type="ECO:0000256" key="1">
    <source>
        <dbReference type="ARBA" id="ARBA00004533"/>
    </source>
</evidence>
<comment type="caution">
    <text evidence="12">The sequence shown here is derived from an EMBL/GenBank/DDBJ whole genome shotgun (WGS) entry which is preliminary data.</text>
</comment>
<evidence type="ECO:0000256" key="3">
    <source>
        <dbReference type="ARBA" id="ARBA00021563"/>
    </source>
</evidence>
<evidence type="ECO:0000256" key="6">
    <source>
        <dbReference type="ARBA" id="ARBA00022519"/>
    </source>
</evidence>
<reference evidence="12 13" key="1">
    <citation type="submission" date="2019-02" db="EMBL/GenBank/DDBJ databases">
        <title>Genomic Encyclopedia of Type Strains, Phase IV (KMG-IV): sequencing the most valuable type-strain genomes for metagenomic binning, comparative biology and taxonomic classification.</title>
        <authorList>
            <person name="Goeker M."/>
        </authorList>
    </citation>
    <scope>NUCLEOTIDE SEQUENCE [LARGE SCALE GENOMIC DNA]</scope>
    <source>
        <strain evidence="12 13">DSM 10617</strain>
    </source>
</reference>
<evidence type="ECO:0000256" key="5">
    <source>
        <dbReference type="ARBA" id="ARBA00022475"/>
    </source>
</evidence>
<dbReference type="GO" id="GO:0005886">
    <property type="term" value="C:plasma membrane"/>
    <property type="evidence" value="ECO:0007669"/>
    <property type="project" value="UniProtKB-SubCell"/>
</dbReference>
<comment type="similarity">
    <text evidence="2">Belongs to the GSP N family.</text>
</comment>
<dbReference type="RefSeq" id="WP_130482554.1">
    <property type="nucleotide sequence ID" value="NZ_SGWV01000010.1"/>
</dbReference>
<keyword evidence="5" id="KW-1003">Cell membrane</keyword>
<evidence type="ECO:0000256" key="7">
    <source>
        <dbReference type="ARBA" id="ARBA00022692"/>
    </source>
</evidence>